<reference evidence="2 3" key="1">
    <citation type="journal article" date="2014" name="PLoS Genet.">
        <title>The Genome of Spironucleus salmonicida Highlights a Fish Pathogen Adapted to Fluctuating Environments.</title>
        <authorList>
            <person name="Xu F."/>
            <person name="Jerlstrom-Hultqvist J."/>
            <person name="Einarsson E."/>
            <person name="Astvaldsson A."/>
            <person name="Svard S.G."/>
            <person name="Andersson J.O."/>
        </authorList>
    </citation>
    <scope>NUCLEOTIDE SEQUENCE [LARGE SCALE GENOMIC DNA]</scope>
    <source>
        <strain evidence="2 3">ATCC 50377</strain>
    </source>
</reference>
<protein>
    <submittedName>
        <fullName evidence="2">Transmembrane domain-containing protein</fullName>
    </submittedName>
</protein>
<feature type="transmembrane region" description="Helical" evidence="1">
    <location>
        <begin position="173"/>
        <end position="195"/>
    </location>
</feature>
<proteinExistence type="predicted"/>
<organism evidence="2 3">
    <name type="scientific">Spironucleus salmonicida</name>
    <dbReference type="NCBI Taxonomy" id="348837"/>
    <lineage>
        <taxon>Eukaryota</taxon>
        <taxon>Metamonada</taxon>
        <taxon>Diplomonadida</taxon>
        <taxon>Hexamitidae</taxon>
        <taxon>Hexamitinae</taxon>
        <taxon>Spironucleus</taxon>
    </lineage>
</organism>
<evidence type="ECO:0000313" key="3">
    <source>
        <dbReference type="Proteomes" id="UP000018208"/>
    </source>
</evidence>
<evidence type="ECO:0000313" key="2">
    <source>
        <dbReference type="EMBL" id="KAH0577700.1"/>
    </source>
</evidence>
<sequence>MLYQIKRLHNIVLICQCFRNNQYQLLHICRQILIFQLLTIVLSLQKQKQQQYNLKSNLINIPNQVVRYTYCRVLNAVLKKQLDLNLIINKQIKHNLYQIKYQITYFHPTYCLCFANVFTLVLSILIIKFNIISSITFIYLSIHLIFPIRSLLIESQFTMFYLKSSNFIVSYTYLLFTLLDLIIVLLNGLQIFLALKVTTGIVNYLCSYTLKLLLLLISSNSSDISKFYEKQIDVILRINYLQLIVLFIIIYHKLFLLSYYINLYIIQFYNNDLIIKQIK</sequence>
<accession>A0A9P8S266</accession>
<dbReference type="GeneID" id="94295077"/>
<keyword evidence="3" id="KW-1185">Reference proteome</keyword>
<dbReference type="EMBL" id="AUWU02000001">
    <property type="protein sequence ID" value="KAH0577700.1"/>
    <property type="molecule type" value="Genomic_DNA"/>
</dbReference>
<dbReference type="Proteomes" id="UP000018208">
    <property type="component" value="Unassembled WGS sequence"/>
</dbReference>
<gene>
    <name evidence="2" type="ORF">SS50377_21054</name>
</gene>
<comment type="caution">
    <text evidence="2">The sequence shown here is derived from an EMBL/GenBank/DDBJ whole genome shotgun (WGS) entry which is preliminary data.</text>
</comment>
<feature type="transmembrane region" description="Helical" evidence="1">
    <location>
        <begin position="131"/>
        <end position="152"/>
    </location>
</feature>
<feature type="transmembrane region" description="Helical" evidence="1">
    <location>
        <begin position="201"/>
        <end position="219"/>
    </location>
</feature>
<name>A0A9P8S266_9EUKA</name>
<dbReference type="KEGG" id="ssao:94295077"/>
<feature type="transmembrane region" description="Helical" evidence="1">
    <location>
        <begin position="240"/>
        <end position="261"/>
    </location>
</feature>
<keyword evidence="1 2" id="KW-0812">Transmembrane</keyword>
<evidence type="ECO:0000256" key="1">
    <source>
        <dbReference type="SAM" id="Phobius"/>
    </source>
</evidence>
<dbReference type="AlphaFoldDB" id="A0A9P8S266"/>
<keyword evidence="1" id="KW-1133">Transmembrane helix</keyword>
<feature type="transmembrane region" description="Helical" evidence="1">
    <location>
        <begin position="103"/>
        <end position="125"/>
    </location>
</feature>
<keyword evidence="1" id="KW-0472">Membrane</keyword>
<dbReference type="RefSeq" id="XP_067768473.1">
    <property type="nucleotide sequence ID" value="XM_067904991.1"/>
</dbReference>